<gene>
    <name evidence="1" type="ordered locus">Cpha266_1879</name>
</gene>
<proteinExistence type="predicted"/>
<dbReference type="KEGG" id="cph:Cpha266_1879"/>
<dbReference type="EMBL" id="CP000492">
    <property type="protein sequence ID" value="ABL65895.1"/>
    <property type="molecule type" value="Genomic_DNA"/>
</dbReference>
<dbReference type="HOGENOM" id="CLU_2315201_0_0_10"/>
<reference evidence="1 2" key="1">
    <citation type="submission" date="2006-12" db="EMBL/GenBank/DDBJ databases">
        <title>Complete sequence of Chlorobium phaeobacteroides DSM 266.</title>
        <authorList>
            <consortium name="US DOE Joint Genome Institute"/>
            <person name="Copeland A."/>
            <person name="Lucas S."/>
            <person name="Lapidus A."/>
            <person name="Barry K."/>
            <person name="Detter J.C."/>
            <person name="Glavina del Rio T."/>
            <person name="Hammon N."/>
            <person name="Israni S."/>
            <person name="Pitluck S."/>
            <person name="Goltsman E."/>
            <person name="Schmutz J."/>
            <person name="Larimer F."/>
            <person name="Land M."/>
            <person name="Hauser L."/>
            <person name="Mikhailova N."/>
            <person name="Li T."/>
            <person name="Overmann J."/>
            <person name="Bryant D.A."/>
            <person name="Richardson P."/>
        </authorList>
    </citation>
    <scope>NUCLEOTIDE SEQUENCE [LARGE SCALE GENOMIC DNA]</scope>
    <source>
        <strain evidence="1 2">DSM 266</strain>
    </source>
</reference>
<sequence>MFQGKKPINKTYLVQYKTSKNFLQINRQKQMVEARASSMHQVSKNRSQASICHKLQRLILLKKEGQKERKRYDASAITGALPVRTVPVKSRHSKKRTTD</sequence>
<evidence type="ECO:0000313" key="1">
    <source>
        <dbReference type="EMBL" id="ABL65895.1"/>
    </source>
</evidence>
<name>A1BHL8_CHLPD</name>
<dbReference type="Proteomes" id="UP000008701">
    <property type="component" value="Chromosome"/>
</dbReference>
<protein>
    <submittedName>
        <fullName evidence="1">Uncharacterized protein</fullName>
    </submittedName>
</protein>
<accession>A1BHL8</accession>
<evidence type="ECO:0000313" key="2">
    <source>
        <dbReference type="Proteomes" id="UP000008701"/>
    </source>
</evidence>
<organism evidence="1 2">
    <name type="scientific">Chlorobium phaeobacteroides (strain DSM 266 / SMG 266 / 2430)</name>
    <dbReference type="NCBI Taxonomy" id="290317"/>
    <lineage>
        <taxon>Bacteria</taxon>
        <taxon>Pseudomonadati</taxon>
        <taxon>Chlorobiota</taxon>
        <taxon>Chlorobiia</taxon>
        <taxon>Chlorobiales</taxon>
        <taxon>Chlorobiaceae</taxon>
        <taxon>Chlorobium/Pelodictyon group</taxon>
        <taxon>Chlorobium</taxon>
    </lineage>
</organism>
<keyword evidence="2" id="KW-1185">Reference proteome</keyword>
<dbReference type="AlphaFoldDB" id="A1BHL8"/>